<evidence type="ECO:0000256" key="10">
    <source>
        <dbReference type="ARBA" id="ARBA00093448"/>
    </source>
</evidence>
<evidence type="ECO:0000313" key="12">
    <source>
        <dbReference type="EMBL" id="MBC9205863.1"/>
    </source>
</evidence>
<evidence type="ECO:0000256" key="4">
    <source>
        <dbReference type="ARBA" id="ARBA00022723"/>
    </source>
</evidence>
<gene>
    <name evidence="12" type="ORF">IBL26_03370</name>
</gene>
<dbReference type="PANTHER" id="PTHR37425:SF1">
    <property type="entry name" value="OUTER MEMBRANE PROTEIN"/>
    <property type="match status" value="1"/>
</dbReference>
<dbReference type="RefSeq" id="WP_187783024.1">
    <property type="nucleotide sequence ID" value="NZ_JACTVA010000003.1"/>
</dbReference>
<dbReference type="InterPro" id="IPR010275">
    <property type="entry name" value="MepK"/>
</dbReference>
<organism evidence="12 13">
    <name type="scientific">Teichococcus aerophilus</name>
    <dbReference type="NCBI Taxonomy" id="1224513"/>
    <lineage>
        <taxon>Bacteria</taxon>
        <taxon>Pseudomonadati</taxon>
        <taxon>Pseudomonadota</taxon>
        <taxon>Alphaproteobacteria</taxon>
        <taxon>Acetobacterales</taxon>
        <taxon>Roseomonadaceae</taxon>
        <taxon>Roseomonas</taxon>
    </lineage>
</organism>
<evidence type="ECO:0000256" key="9">
    <source>
        <dbReference type="ARBA" id="ARBA00023316"/>
    </source>
</evidence>
<keyword evidence="7" id="KW-0862">Zinc</keyword>
<evidence type="ECO:0000256" key="11">
    <source>
        <dbReference type="ARBA" id="ARBA00093666"/>
    </source>
</evidence>
<accession>A0ABR7RHJ8</accession>
<sequence>MLGLFNRHGGACPCCEPEMAGRRQILKAGIGVLAGTALLSESAVAASLPPVRRLNAQRFSTEDSFDGVYFSDGKYDREALRKLDWVFRDLSAAEVTPMDPRLFDVLSSVAARLETNETFSIMSGYRTPEHNANNARRSRAVSTVSLHMSGMAADFRLQGRDGYGVARTAAQMQMGGVGYYRQGFVHLDCGPPRRW</sequence>
<name>A0ABR7RHJ8_9PROT</name>
<dbReference type="SUPFAM" id="SSF55166">
    <property type="entry name" value="Hedgehog/DD-peptidase"/>
    <property type="match status" value="1"/>
</dbReference>
<keyword evidence="4" id="KW-0479">Metal-binding</keyword>
<keyword evidence="5" id="KW-0732">Signal</keyword>
<evidence type="ECO:0000256" key="6">
    <source>
        <dbReference type="ARBA" id="ARBA00022801"/>
    </source>
</evidence>
<dbReference type="Pfam" id="PF05951">
    <property type="entry name" value="Peptidase_M15_2"/>
    <property type="match status" value="1"/>
</dbReference>
<evidence type="ECO:0000256" key="7">
    <source>
        <dbReference type="ARBA" id="ARBA00022833"/>
    </source>
</evidence>
<dbReference type="InterPro" id="IPR009045">
    <property type="entry name" value="Zn_M74/Hedgehog-like"/>
</dbReference>
<dbReference type="Gene3D" id="3.30.1380.10">
    <property type="match status" value="1"/>
</dbReference>
<reference evidence="12 13" key="1">
    <citation type="journal article" date="2013" name="Int. J. Syst. Evol. Microbiol.">
        <title>Roseomonas aerophila sp. nov., isolated from air.</title>
        <authorList>
            <person name="Kim S.J."/>
            <person name="Weon H.Y."/>
            <person name="Ahn J.H."/>
            <person name="Hong S.B."/>
            <person name="Seok S.J."/>
            <person name="Whang K.S."/>
            <person name="Kwon S.W."/>
        </authorList>
    </citation>
    <scope>NUCLEOTIDE SEQUENCE [LARGE SCALE GENOMIC DNA]</scope>
    <source>
        <strain evidence="12 13">NBRC 108923</strain>
    </source>
</reference>
<comment type="similarity">
    <text evidence="10">Belongs to the peptidase M15 family.</text>
</comment>
<comment type="caution">
    <text evidence="12">The sequence shown here is derived from an EMBL/GenBank/DDBJ whole genome shotgun (WGS) entry which is preliminary data.</text>
</comment>
<comment type="cofactor">
    <cofactor evidence="1">
        <name>Zn(2+)</name>
        <dbReference type="ChEBI" id="CHEBI:29105"/>
    </cofactor>
</comment>
<dbReference type="Proteomes" id="UP000626026">
    <property type="component" value="Unassembled WGS sequence"/>
</dbReference>
<evidence type="ECO:0000256" key="2">
    <source>
        <dbReference type="ARBA" id="ARBA00004776"/>
    </source>
</evidence>
<dbReference type="PANTHER" id="PTHR37425">
    <property type="match status" value="1"/>
</dbReference>
<keyword evidence="3" id="KW-0645">Protease</keyword>
<keyword evidence="6" id="KW-0378">Hydrolase</keyword>
<keyword evidence="13" id="KW-1185">Reference proteome</keyword>
<evidence type="ECO:0000256" key="3">
    <source>
        <dbReference type="ARBA" id="ARBA00022670"/>
    </source>
</evidence>
<proteinExistence type="inferred from homology"/>
<protein>
    <recommendedName>
        <fullName evidence="11">Murein endopeptidase K</fullName>
    </recommendedName>
</protein>
<keyword evidence="9" id="KW-0961">Cell wall biogenesis/degradation</keyword>
<evidence type="ECO:0000256" key="1">
    <source>
        <dbReference type="ARBA" id="ARBA00001947"/>
    </source>
</evidence>
<evidence type="ECO:0000313" key="13">
    <source>
        <dbReference type="Proteomes" id="UP000626026"/>
    </source>
</evidence>
<dbReference type="EMBL" id="JACTVA010000003">
    <property type="protein sequence ID" value="MBC9205863.1"/>
    <property type="molecule type" value="Genomic_DNA"/>
</dbReference>
<evidence type="ECO:0000256" key="5">
    <source>
        <dbReference type="ARBA" id="ARBA00022729"/>
    </source>
</evidence>
<keyword evidence="8" id="KW-0482">Metalloprotease</keyword>
<comment type="pathway">
    <text evidence="2">Cell wall biogenesis; cell wall polysaccharide biosynthesis.</text>
</comment>
<evidence type="ECO:0000256" key="8">
    <source>
        <dbReference type="ARBA" id="ARBA00023049"/>
    </source>
</evidence>